<dbReference type="AlphaFoldDB" id="A0A327YBW6"/>
<organism evidence="2 3">
    <name type="scientific">Paranoxybacillus vitaminiphilus</name>
    <dbReference type="NCBI Taxonomy" id="581036"/>
    <lineage>
        <taxon>Bacteria</taxon>
        <taxon>Bacillati</taxon>
        <taxon>Bacillota</taxon>
        <taxon>Bacilli</taxon>
        <taxon>Bacillales</taxon>
        <taxon>Anoxybacillaceae</taxon>
        <taxon>Paranoxybacillus</taxon>
    </lineage>
</organism>
<keyword evidence="3" id="KW-1185">Reference proteome</keyword>
<sequence>MKIIIKPKAFKWYKEELDLKQGDFVRFFARYGGCSNVQKGFSLGINKEAPLSPGVQTVIDGITFFIEEGDMWYFDQHNLIVDFDEQWGEPVFLYE</sequence>
<dbReference type="Proteomes" id="UP000248555">
    <property type="component" value="Unassembled WGS sequence"/>
</dbReference>
<evidence type="ECO:0000313" key="2">
    <source>
        <dbReference type="EMBL" id="RAK18463.1"/>
    </source>
</evidence>
<evidence type="ECO:0000313" key="3">
    <source>
        <dbReference type="Proteomes" id="UP000248555"/>
    </source>
</evidence>
<protein>
    <submittedName>
        <fullName evidence="2">Uncharacterized protein YneR</fullName>
    </submittedName>
</protein>
<dbReference type="InterPro" id="IPR008326">
    <property type="entry name" value="PdhI-like"/>
</dbReference>
<name>A0A327YBW6_9BACL</name>
<dbReference type="InterPro" id="IPR035903">
    <property type="entry name" value="HesB-like_dom_sf"/>
</dbReference>
<dbReference type="SUPFAM" id="SSF89360">
    <property type="entry name" value="HesB-like domain"/>
    <property type="match status" value="1"/>
</dbReference>
<accession>A0A327YBW6</accession>
<evidence type="ECO:0000256" key="1">
    <source>
        <dbReference type="ARBA" id="ARBA00006718"/>
    </source>
</evidence>
<gene>
    <name evidence="2" type="ORF">B0I26_11095</name>
</gene>
<proteinExistence type="inferred from homology"/>
<reference evidence="2 3" key="1">
    <citation type="submission" date="2018-06" db="EMBL/GenBank/DDBJ databases">
        <title>Genomic Encyclopedia of Type Strains, Phase III (KMG-III): the genomes of soil and plant-associated and newly described type strains.</title>
        <authorList>
            <person name="Whitman W."/>
        </authorList>
    </citation>
    <scope>NUCLEOTIDE SEQUENCE [LARGE SCALE GENOMIC DNA]</scope>
    <source>
        <strain evidence="2 3">CGMCC 1.8979</strain>
    </source>
</reference>
<dbReference type="RefSeq" id="WP_111645696.1">
    <property type="nucleotide sequence ID" value="NZ_QLMH01000010.1"/>
</dbReference>
<comment type="similarity">
    <text evidence="1">Belongs to the HesB/IscA family.</text>
</comment>
<comment type="caution">
    <text evidence="2">The sequence shown here is derived from an EMBL/GenBank/DDBJ whole genome shotgun (WGS) entry which is preliminary data.</text>
</comment>
<dbReference type="EMBL" id="QLMH01000010">
    <property type="protein sequence ID" value="RAK18463.1"/>
    <property type="molecule type" value="Genomic_DNA"/>
</dbReference>
<dbReference type="OrthoDB" id="1645729at2"/>
<dbReference type="PIRSF" id="PIRSF034852">
    <property type="entry name" value="UCP034852"/>
    <property type="match status" value="1"/>
</dbReference>